<sequence>MKYHLCVAPNSILILPLQLHAILLRTLHLINPTIWMGNVYKSIMTKLLPQKCWEKLQDQKKPLFAFAANIVVEVVEPPAGSDFLDEKAVSKRSAYSNIISKETVAKPALHQCVQIVGSDFGSAYFITSLKRFLSQSLVP</sequence>
<protein>
    <submittedName>
        <fullName evidence="1">Uncharacterized protein</fullName>
    </submittedName>
</protein>
<proteinExistence type="predicted"/>
<keyword evidence="2" id="KW-1185">Reference proteome</keyword>
<reference evidence="1 2" key="1">
    <citation type="submission" date="2024-01" db="EMBL/GenBank/DDBJ databases">
        <title>The genomes of 5 underutilized Papilionoideae crops provide insights into root nodulation and disease resistanc.</title>
        <authorList>
            <person name="Jiang F."/>
        </authorList>
    </citation>
    <scope>NUCLEOTIDE SEQUENCE [LARGE SCALE GENOMIC DNA]</scope>
    <source>
        <strain evidence="1">LVBAO_FW01</strain>
        <tissue evidence="1">Leaves</tissue>
    </source>
</reference>
<comment type="caution">
    <text evidence="1">The sequence shown here is derived from an EMBL/GenBank/DDBJ whole genome shotgun (WGS) entry which is preliminary data.</text>
</comment>
<gene>
    <name evidence="1" type="ORF">VNO77_17686</name>
</gene>
<dbReference type="AlphaFoldDB" id="A0AAN9LJL6"/>
<name>A0AAN9LJL6_CANGL</name>
<dbReference type="EMBL" id="JAYMYQ010000004">
    <property type="protein sequence ID" value="KAK7337126.1"/>
    <property type="molecule type" value="Genomic_DNA"/>
</dbReference>
<organism evidence="1 2">
    <name type="scientific">Canavalia gladiata</name>
    <name type="common">Sword bean</name>
    <name type="synonym">Dolichos gladiatus</name>
    <dbReference type="NCBI Taxonomy" id="3824"/>
    <lineage>
        <taxon>Eukaryota</taxon>
        <taxon>Viridiplantae</taxon>
        <taxon>Streptophyta</taxon>
        <taxon>Embryophyta</taxon>
        <taxon>Tracheophyta</taxon>
        <taxon>Spermatophyta</taxon>
        <taxon>Magnoliopsida</taxon>
        <taxon>eudicotyledons</taxon>
        <taxon>Gunneridae</taxon>
        <taxon>Pentapetalae</taxon>
        <taxon>rosids</taxon>
        <taxon>fabids</taxon>
        <taxon>Fabales</taxon>
        <taxon>Fabaceae</taxon>
        <taxon>Papilionoideae</taxon>
        <taxon>50 kb inversion clade</taxon>
        <taxon>NPAAA clade</taxon>
        <taxon>indigoferoid/millettioid clade</taxon>
        <taxon>Phaseoleae</taxon>
        <taxon>Canavalia</taxon>
    </lineage>
</organism>
<dbReference type="Proteomes" id="UP001367508">
    <property type="component" value="Unassembled WGS sequence"/>
</dbReference>
<evidence type="ECO:0000313" key="2">
    <source>
        <dbReference type="Proteomes" id="UP001367508"/>
    </source>
</evidence>
<evidence type="ECO:0000313" key="1">
    <source>
        <dbReference type="EMBL" id="KAK7337126.1"/>
    </source>
</evidence>
<accession>A0AAN9LJL6</accession>